<dbReference type="KEGG" id="mca:MCA0556"/>
<evidence type="ECO:0000313" key="2">
    <source>
        <dbReference type="EMBL" id="AAU93254.1"/>
    </source>
</evidence>
<proteinExistence type="predicted"/>
<gene>
    <name evidence="2" type="ordered locus">MCA0556</name>
</gene>
<feature type="compositionally biased region" description="Basic residues" evidence="1">
    <location>
        <begin position="95"/>
        <end position="112"/>
    </location>
</feature>
<sequence length="152" mass="17085">MVWFFRLVHNCRTIDAVFPQQDTIRRIVHTSIHNYIRRTDGPFSHRDRRRSAGLCALCRLFIARRREKGTGRRGGNRHAGRTADPGPNRRTTGGNHRRGTRTGRRRCRRRHTVAGDGNGRGDPRGLTGHTAAGRNRRPPGGLNVPGWGAARG</sequence>
<dbReference type="AlphaFoldDB" id="Q60BC1"/>
<feature type="region of interest" description="Disordered" evidence="1">
    <location>
        <begin position="66"/>
        <end position="152"/>
    </location>
</feature>
<organism evidence="2 3">
    <name type="scientific">Methylococcus capsulatus (strain ATCC 33009 / NCIMB 11132 / Bath)</name>
    <dbReference type="NCBI Taxonomy" id="243233"/>
    <lineage>
        <taxon>Bacteria</taxon>
        <taxon>Pseudomonadati</taxon>
        <taxon>Pseudomonadota</taxon>
        <taxon>Gammaproteobacteria</taxon>
        <taxon>Methylococcales</taxon>
        <taxon>Methylococcaceae</taxon>
        <taxon>Methylococcus</taxon>
    </lineage>
</organism>
<dbReference type="HOGENOM" id="CLU_1720178_0_0_6"/>
<reference evidence="2 3" key="1">
    <citation type="journal article" date="2004" name="PLoS Biol.">
        <title>Genomic insights into methanotrophy: the complete genome sequence of Methylococcus capsulatus (Bath).</title>
        <authorList>
            <person name="Ward N.L."/>
            <person name="Larsen O."/>
            <person name="Sakwa J."/>
            <person name="Bruseth L."/>
            <person name="Khouri H.M."/>
            <person name="Durkin A.S."/>
            <person name="Dimitrov G."/>
            <person name="Jiang L."/>
            <person name="Scanlan D."/>
            <person name="Kang K.H."/>
            <person name="Lewis M.R."/>
            <person name="Nelson K.E."/>
            <person name="Methe B.A."/>
            <person name="Wu M."/>
            <person name="Heidelberg J.F."/>
            <person name="Paulsen I.T."/>
            <person name="Fouts D.E."/>
            <person name="Ravel J."/>
            <person name="Tettelin H."/>
            <person name="Ren Q."/>
            <person name="Read T.D."/>
            <person name="DeBoy R.T."/>
            <person name="Seshadri R."/>
            <person name="Salzberg S.L."/>
            <person name="Jensen H.B."/>
            <person name="Birkeland N.K."/>
            <person name="Nelson W.C."/>
            <person name="Dodson R.J."/>
            <person name="Grindhaug S.H."/>
            <person name="Holt I.E."/>
            <person name="Eidhammer I."/>
            <person name="Jonasen I."/>
            <person name="Vanaken S."/>
            <person name="Utterback T.R."/>
            <person name="Feldblyum T.V."/>
            <person name="Fraser C.M."/>
            <person name="Lillehaug J.R."/>
            <person name="Eisen J.A."/>
        </authorList>
    </citation>
    <scope>NUCLEOTIDE SEQUENCE [LARGE SCALE GENOMIC DNA]</scope>
    <source>
        <strain evidence="3">ATCC 33009 / NCIMB 11132 / Bath</strain>
    </source>
</reference>
<protein>
    <submittedName>
        <fullName evidence="2">Uncharacterized protein</fullName>
    </submittedName>
</protein>
<evidence type="ECO:0000256" key="1">
    <source>
        <dbReference type="SAM" id="MobiDB-lite"/>
    </source>
</evidence>
<dbReference type="EMBL" id="AE017282">
    <property type="protein sequence ID" value="AAU93254.1"/>
    <property type="molecule type" value="Genomic_DNA"/>
</dbReference>
<dbReference type="Proteomes" id="UP000006821">
    <property type="component" value="Chromosome"/>
</dbReference>
<evidence type="ECO:0000313" key="3">
    <source>
        <dbReference type="Proteomes" id="UP000006821"/>
    </source>
</evidence>
<accession>Q60BC1</accession>
<name>Q60BC1_METCA</name>
<dbReference type="STRING" id="243233.MCA0556"/>